<dbReference type="InterPro" id="IPR053163">
    <property type="entry name" value="HTH-type_regulator_Rgg"/>
</dbReference>
<dbReference type="SUPFAM" id="SSF48452">
    <property type="entry name" value="TPR-like"/>
    <property type="match status" value="1"/>
</dbReference>
<dbReference type="AlphaFoldDB" id="A0A0R1KK04"/>
<dbReference type="SUPFAM" id="SSF47413">
    <property type="entry name" value="lambda repressor-like DNA-binding domains"/>
    <property type="match status" value="1"/>
</dbReference>
<dbReference type="SMART" id="SM00530">
    <property type="entry name" value="HTH_XRE"/>
    <property type="match status" value="1"/>
</dbReference>
<dbReference type="GO" id="GO:0003677">
    <property type="term" value="F:DNA binding"/>
    <property type="evidence" value="ECO:0007669"/>
    <property type="project" value="InterPro"/>
</dbReference>
<evidence type="ECO:0000259" key="1">
    <source>
        <dbReference type="PROSITE" id="PS50943"/>
    </source>
</evidence>
<gene>
    <name evidence="2" type="ORF">FC78_GL001501</name>
</gene>
<organism evidence="2 3">
    <name type="scientific">Companilactobacillus bobalius DSM 19674</name>
    <dbReference type="NCBI Taxonomy" id="1423788"/>
    <lineage>
        <taxon>Bacteria</taxon>
        <taxon>Bacillati</taxon>
        <taxon>Bacillota</taxon>
        <taxon>Bacilli</taxon>
        <taxon>Lactobacillales</taxon>
        <taxon>Lactobacillaceae</taxon>
        <taxon>Companilactobacillus</taxon>
        <taxon>Companilactobacillus bobalius</taxon>
    </lineage>
</organism>
<name>A0A0R1KK04_9LACO</name>
<dbReference type="PANTHER" id="PTHR37038">
    <property type="entry name" value="TRANSCRIPTIONAL REGULATOR-RELATED"/>
    <property type="match status" value="1"/>
</dbReference>
<dbReference type="PATRIC" id="fig|1423788.3.peg.1547"/>
<comment type="caution">
    <text evidence="2">The sequence shown here is derived from an EMBL/GenBank/DDBJ whole genome shotgun (WGS) entry which is preliminary data.</text>
</comment>
<dbReference type="OrthoDB" id="1150409at2"/>
<dbReference type="EMBL" id="AZDY01000036">
    <property type="protein sequence ID" value="KRK83544.1"/>
    <property type="molecule type" value="Genomic_DNA"/>
</dbReference>
<dbReference type="Gene3D" id="1.25.40.10">
    <property type="entry name" value="Tetratricopeptide repeat domain"/>
    <property type="match status" value="1"/>
</dbReference>
<evidence type="ECO:0000313" key="2">
    <source>
        <dbReference type="EMBL" id="KRK83544.1"/>
    </source>
</evidence>
<dbReference type="InterPro" id="IPR001387">
    <property type="entry name" value="Cro/C1-type_HTH"/>
</dbReference>
<dbReference type="STRING" id="1423788.FC78_GL001501"/>
<dbReference type="PROSITE" id="PS50943">
    <property type="entry name" value="HTH_CROC1"/>
    <property type="match status" value="1"/>
</dbReference>
<dbReference type="CDD" id="cd00093">
    <property type="entry name" value="HTH_XRE"/>
    <property type="match status" value="1"/>
</dbReference>
<dbReference type="Proteomes" id="UP000051515">
    <property type="component" value="Unassembled WGS sequence"/>
</dbReference>
<dbReference type="Pfam" id="PF01381">
    <property type="entry name" value="HTH_3"/>
    <property type="match status" value="1"/>
</dbReference>
<dbReference type="InterPro" id="IPR011990">
    <property type="entry name" value="TPR-like_helical_dom_sf"/>
</dbReference>
<dbReference type="PANTHER" id="PTHR37038:SF14">
    <property type="entry name" value="TRANSCRIPTIONAL ACTIVATOR"/>
    <property type="match status" value="1"/>
</dbReference>
<dbReference type="InterPro" id="IPR010982">
    <property type="entry name" value="Lambda_DNA-bd_dom_sf"/>
</dbReference>
<protein>
    <recommendedName>
        <fullName evidence="1">HTH cro/C1-type domain-containing protein</fullName>
    </recommendedName>
</protein>
<keyword evidence="3" id="KW-1185">Reference proteome</keyword>
<evidence type="ECO:0000313" key="3">
    <source>
        <dbReference type="Proteomes" id="UP000051515"/>
    </source>
</evidence>
<sequence>MEITSKAKSGIYMKDLGTVIKELRKDKKLTQKELAEGICAQSMLSAIENNVYVPNANLLIKLATKLEVSLDQVSLATNFPISSKYNFNDKVDDLCNNHQYQELYDFLMQDKVLDNLKTSLQMQAYYYYLGVAQIQTNAISEAKQSLNLSLAEVNPKHPNTLGRLAYMAIGYVHSLENQKDLAEEYINKAFRNWDEFSYEENQNALYYLAALIYFKLNDYQDSTAYIADGIGFIAKHNSHYMLANCYFLLARLALVAHNDDERLEANRRKDLFTELYGENIFEEF</sequence>
<accession>A0A0R1KK04</accession>
<feature type="domain" description="HTH cro/C1-type" evidence="1">
    <location>
        <begin position="20"/>
        <end position="73"/>
    </location>
</feature>
<reference evidence="2 3" key="1">
    <citation type="journal article" date="2015" name="Genome Announc.">
        <title>Expanding the biotechnology potential of lactobacilli through comparative genomics of 213 strains and associated genera.</title>
        <authorList>
            <person name="Sun Z."/>
            <person name="Harris H.M."/>
            <person name="McCann A."/>
            <person name="Guo C."/>
            <person name="Argimon S."/>
            <person name="Zhang W."/>
            <person name="Yang X."/>
            <person name="Jeffery I.B."/>
            <person name="Cooney J.C."/>
            <person name="Kagawa T.F."/>
            <person name="Liu W."/>
            <person name="Song Y."/>
            <person name="Salvetti E."/>
            <person name="Wrobel A."/>
            <person name="Rasinkangas P."/>
            <person name="Parkhill J."/>
            <person name="Rea M.C."/>
            <person name="O'Sullivan O."/>
            <person name="Ritari J."/>
            <person name="Douillard F.P."/>
            <person name="Paul Ross R."/>
            <person name="Yang R."/>
            <person name="Briner A.E."/>
            <person name="Felis G.E."/>
            <person name="de Vos W.M."/>
            <person name="Barrangou R."/>
            <person name="Klaenhammer T.R."/>
            <person name="Caufield P.W."/>
            <person name="Cui Y."/>
            <person name="Zhang H."/>
            <person name="O'Toole P.W."/>
        </authorList>
    </citation>
    <scope>NUCLEOTIDE SEQUENCE [LARGE SCALE GENOMIC DNA]</scope>
    <source>
        <strain evidence="2 3">DSM 19674</strain>
    </source>
</reference>
<proteinExistence type="predicted"/>